<evidence type="ECO:0000256" key="1">
    <source>
        <dbReference type="SAM" id="MobiDB-lite"/>
    </source>
</evidence>
<name>A0A383VG98_TETOB</name>
<protein>
    <submittedName>
        <fullName evidence="2">Uncharacterized protein</fullName>
    </submittedName>
</protein>
<gene>
    <name evidence="2" type="ORF">BQ4739_LOCUS5089</name>
</gene>
<organism evidence="2 3">
    <name type="scientific">Tetradesmus obliquus</name>
    <name type="common">Green alga</name>
    <name type="synonym">Acutodesmus obliquus</name>
    <dbReference type="NCBI Taxonomy" id="3088"/>
    <lineage>
        <taxon>Eukaryota</taxon>
        <taxon>Viridiplantae</taxon>
        <taxon>Chlorophyta</taxon>
        <taxon>core chlorophytes</taxon>
        <taxon>Chlorophyceae</taxon>
        <taxon>CS clade</taxon>
        <taxon>Sphaeropleales</taxon>
        <taxon>Scenedesmaceae</taxon>
        <taxon>Tetradesmus</taxon>
    </lineage>
</organism>
<sequence length="236" mass="26055">MAHDSSKRAGEPAEDEDPSIANMLHSIRMEHCEWMSKLEEMVLQTQQQQQQLYSNMLTGLVAALGGVRSQVPDCNDTISVALAEIERLGEFAELRDDLLEYHDETFVEFSSSTSGAACSSMRQVGEALLMDAGQLLEEAGCVCKVLGDSCMQIGLDTDHLVAALPGVVFAEGLFDRLQQIRHWFDCSFWQNRTEGELLAQCQVQNRSSFKLAADTQEWSVPRLLRLGRDAAAVGVG</sequence>
<proteinExistence type="predicted"/>
<evidence type="ECO:0000313" key="2">
    <source>
        <dbReference type="EMBL" id="SZX64585.1"/>
    </source>
</evidence>
<evidence type="ECO:0000313" key="3">
    <source>
        <dbReference type="Proteomes" id="UP000256970"/>
    </source>
</evidence>
<reference evidence="2 3" key="1">
    <citation type="submission" date="2016-10" db="EMBL/GenBank/DDBJ databases">
        <authorList>
            <person name="Cai Z."/>
        </authorList>
    </citation>
    <scope>NUCLEOTIDE SEQUENCE [LARGE SCALE GENOMIC DNA]</scope>
</reference>
<dbReference type="Proteomes" id="UP000256970">
    <property type="component" value="Unassembled WGS sequence"/>
</dbReference>
<feature type="compositionally biased region" description="Basic and acidic residues" evidence="1">
    <location>
        <begin position="1"/>
        <end position="11"/>
    </location>
</feature>
<dbReference type="AlphaFoldDB" id="A0A383VG98"/>
<dbReference type="EMBL" id="FNXT01000418">
    <property type="protein sequence ID" value="SZX64585.1"/>
    <property type="molecule type" value="Genomic_DNA"/>
</dbReference>
<keyword evidence="3" id="KW-1185">Reference proteome</keyword>
<feature type="region of interest" description="Disordered" evidence="1">
    <location>
        <begin position="1"/>
        <end position="20"/>
    </location>
</feature>
<accession>A0A383VG98</accession>